<dbReference type="GO" id="GO:0016757">
    <property type="term" value="F:glycosyltransferase activity"/>
    <property type="evidence" value="ECO:0007669"/>
    <property type="project" value="InterPro"/>
</dbReference>
<dbReference type="Proteomes" id="UP000287687">
    <property type="component" value="Unassembled WGS sequence"/>
</dbReference>
<dbReference type="PANTHER" id="PTHR12526:SF609">
    <property type="entry name" value="LIPOPOLYSACCHARIDE BIOSYNTHESIS PROTEIN"/>
    <property type="match status" value="1"/>
</dbReference>
<dbReference type="CDD" id="cd03794">
    <property type="entry name" value="GT4_WbuB-like"/>
    <property type="match status" value="1"/>
</dbReference>
<evidence type="ECO:0000259" key="1">
    <source>
        <dbReference type="Pfam" id="PF00534"/>
    </source>
</evidence>
<keyword evidence="3" id="KW-1185">Reference proteome</keyword>
<dbReference type="InterPro" id="IPR001296">
    <property type="entry name" value="Glyco_trans_1"/>
</dbReference>
<protein>
    <submittedName>
        <fullName evidence="2">Glycosyltransferase WbuB</fullName>
    </submittedName>
</protein>
<reference evidence="2 3" key="1">
    <citation type="submission" date="2019-01" db="EMBL/GenBank/DDBJ databases">
        <title>The draft genome of Rhizobium sp. 24NR.</title>
        <authorList>
            <person name="Liu L."/>
            <person name="Liang L."/>
            <person name="Shi S."/>
            <person name="Xu L."/>
            <person name="Wang X."/>
            <person name="Li L."/>
            <person name="Zhang X."/>
        </authorList>
    </citation>
    <scope>NUCLEOTIDE SEQUENCE [LARGE SCALE GENOMIC DNA]</scope>
    <source>
        <strain evidence="2 3">24NR</strain>
    </source>
</reference>
<feature type="domain" description="Glycosyl transferase family 1" evidence="1">
    <location>
        <begin position="211"/>
        <end position="378"/>
    </location>
</feature>
<proteinExistence type="predicted"/>
<accession>A0A3S3VTZ0</accession>
<name>A0A3S3VTZ0_9HYPH</name>
<comment type="caution">
    <text evidence="2">The sequence shown here is derived from an EMBL/GenBank/DDBJ whole genome shotgun (WGS) entry which is preliminary data.</text>
</comment>
<dbReference type="Pfam" id="PF00534">
    <property type="entry name" value="Glycos_transf_1"/>
    <property type="match status" value="1"/>
</dbReference>
<keyword evidence="2" id="KW-0808">Transferase</keyword>
<organism evidence="2 3">
    <name type="scientific">Neorhizobium lilium</name>
    <dbReference type="NCBI Taxonomy" id="2503024"/>
    <lineage>
        <taxon>Bacteria</taxon>
        <taxon>Pseudomonadati</taxon>
        <taxon>Pseudomonadota</taxon>
        <taxon>Alphaproteobacteria</taxon>
        <taxon>Hyphomicrobiales</taxon>
        <taxon>Rhizobiaceae</taxon>
        <taxon>Rhizobium/Agrobacterium group</taxon>
        <taxon>Neorhizobium</taxon>
    </lineage>
</organism>
<dbReference type="PANTHER" id="PTHR12526">
    <property type="entry name" value="GLYCOSYLTRANSFERASE"/>
    <property type="match status" value="1"/>
</dbReference>
<dbReference type="SUPFAM" id="SSF53756">
    <property type="entry name" value="UDP-Glycosyltransferase/glycogen phosphorylase"/>
    <property type="match status" value="1"/>
</dbReference>
<evidence type="ECO:0000313" key="3">
    <source>
        <dbReference type="Proteomes" id="UP000287687"/>
    </source>
</evidence>
<evidence type="ECO:0000313" key="2">
    <source>
        <dbReference type="EMBL" id="RWX81831.1"/>
    </source>
</evidence>
<sequence>MVFVNRYFHPDQSATSRVLSSLVFSLAERGLDVWALASRDIHNKSGVQLAPEEMVNGVKIRRLASGKFGRHSLLGRSVDYALFHILAFFWLMRNVSVGDMVVVCTDPPLLSVSTSIALRIKGAVMTNWIMDLFPETAIELGFFKHARWLGRWVVKARNWSLGAPGITVCPTEKMAEYLIREGVSPDRVTVMHHWSDGEEIYPVAASENALRVKWGLRDAFVVGYSGNFGRAHDFNTIIEAAQRLRHRSDIRFLLIGGGHQHSAVVEAARNLDLDNLIFKPLQPASDLASSLSVADVHLVSLLPELEHCIIPSKFYGILAAGRPTIFIGDLDGEVPRVLAAKGCGRAVPIGGAQQLAALIEDMQQHPDATAATGQAARRLMTDEYSREHAADAWCALIARMQEAERLIPTLAQGALP</sequence>
<dbReference type="AlphaFoldDB" id="A0A3S3VTZ0"/>
<dbReference type="OrthoDB" id="185319at2"/>
<dbReference type="Gene3D" id="3.40.50.2000">
    <property type="entry name" value="Glycogen Phosphorylase B"/>
    <property type="match status" value="2"/>
</dbReference>
<dbReference type="EMBL" id="SBIP01000001">
    <property type="protein sequence ID" value="RWX81831.1"/>
    <property type="molecule type" value="Genomic_DNA"/>
</dbReference>
<gene>
    <name evidence="2" type="ORF">EPK99_00685</name>
</gene>